<name>A0A7Y0EPY7_9BIFI</name>
<dbReference type="PANTHER" id="PTHR24220">
    <property type="entry name" value="IMPORT ATP-BINDING PROTEIN"/>
    <property type="match status" value="1"/>
</dbReference>
<evidence type="ECO:0000313" key="5">
    <source>
        <dbReference type="EMBL" id="NMM94224.1"/>
    </source>
</evidence>
<feature type="domain" description="ABC transporter" evidence="4">
    <location>
        <begin position="3"/>
        <end position="215"/>
    </location>
</feature>
<dbReference type="InterPro" id="IPR003593">
    <property type="entry name" value="AAA+_ATPase"/>
</dbReference>
<dbReference type="GO" id="GO:0005886">
    <property type="term" value="C:plasma membrane"/>
    <property type="evidence" value="ECO:0007669"/>
    <property type="project" value="TreeGrafter"/>
</dbReference>
<evidence type="ECO:0000256" key="3">
    <source>
        <dbReference type="ARBA" id="ARBA00022840"/>
    </source>
</evidence>
<dbReference type="SMART" id="SM00382">
    <property type="entry name" value="AAA"/>
    <property type="match status" value="1"/>
</dbReference>
<keyword evidence="1" id="KW-0813">Transport</keyword>
<dbReference type="InterPro" id="IPR027417">
    <property type="entry name" value="P-loop_NTPase"/>
</dbReference>
<dbReference type="PROSITE" id="PS00211">
    <property type="entry name" value="ABC_TRANSPORTER_1"/>
    <property type="match status" value="1"/>
</dbReference>
<keyword evidence="6" id="KW-1185">Reference proteome</keyword>
<reference evidence="5 6" key="1">
    <citation type="submission" date="2020-02" db="EMBL/GenBank/DDBJ databases">
        <title>Characterization of phylogenetic diversity of novel bifidobacterial species isolated in Czech ZOOs.</title>
        <authorList>
            <person name="Lugli G.A."/>
            <person name="Vera N.B."/>
            <person name="Ventura M."/>
        </authorList>
    </citation>
    <scope>NUCLEOTIDE SEQUENCE [LARGE SCALE GENOMIC DNA]</scope>
    <source>
        <strain evidence="5 6">DSM 109957</strain>
    </source>
</reference>
<dbReference type="InterPro" id="IPR015854">
    <property type="entry name" value="ABC_transpr_LolD-like"/>
</dbReference>
<dbReference type="Proteomes" id="UP000532194">
    <property type="component" value="Unassembled WGS sequence"/>
</dbReference>
<evidence type="ECO:0000259" key="4">
    <source>
        <dbReference type="PROSITE" id="PS50893"/>
    </source>
</evidence>
<dbReference type="InterPro" id="IPR003439">
    <property type="entry name" value="ABC_transporter-like_ATP-bd"/>
</dbReference>
<dbReference type="AlphaFoldDB" id="A0A7Y0EPY7"/>
<dbReference type="InterPro" id="IPR017911">
    <property type="entry name" value="MacB-like_ATP-bd"/>
</dbReference>
<dbReference type="GO" id="GO:0016887">
    <property type="term" value="F:ATP hydrolysis activity"/>
    <property type="evidence" value="ECO:0007669"/>
    <property type="project" value="InterPro"/>
</dbReference>
<keyword evidence="2" id="KW-0547">Nucleotide-binding</keyword>
<dbReference type="InterPro" id="IPR017871">
    <property type="entry name" value="ABC_transporter-like_CS"/>
</dbReference>
<accession>A0A7Y0EPY7</accession>
<evidence type="ECO:0000256" key="2">
    <source>
        <dbReference type="ARBA" id="ARBA00022741"/>
    </source>
</evidence>
<dbReference type="PROSITE" id="PS50893">
    <property type="entry name" value="ABC_TRANSPORTER_2"/>
    <property type="match status" value="1"/>
</dbReference>
<dbReference type="CDD" id="cd03255">
    <property type="entry name" value="ABC_MJ0796_LolCDE_FtsE"/>
    <property type="match status" value="1"/>
</dbReference>
<evidence type="ECO:0000313" key="6">
    <source>
        <dbReference type="Proteomes" id="UP000532194"/>
    </source>
</evidence>
<dbReference type="EMBL" id="JAAIII010000004">
    <property type="protein sequence ID" value="NMM94224.1"/>
    <property type="molecule type" value="Genomic_DNA"/>
</dbReference>
<organism evidence="5 6">
    <name type="scientific">Bifidobacterium oedipodis</name>
    <dbReference type="NCBI Taxonomy" id="2675322"/>
    <lineage>
        <taxon>Bacteria</taxon>
        <taxon>Bacillati</taxon>
        <taxon>Actinomycetota</taxon>
        <taxon>Actinomycetes</taxon>
        <taxon>Bifidobacteriales</taxon>
        <taxon>Bifidobacteriaceae</taxon>
        <taxon>Bifidobacterium</taxon>
    </lineage>
</organism>
<comment type="caution">
    <text evidence="5">The sequence shown here is derived from an EMBL/GenBank/DDBJ whole genome shotgun (WGS) entry which is preliminary data.</text>
</comment>
<dbReference type="Gene3D" id="3.40.50.300">
    <property type="entry name" value="P-loop containing nucleotide triphosphate hydrolases"/>
    <property type="match status" value="1"/>
</dbReference>
<dbReference type="GO" id="GO:0005524">
    <property type="term" value="F:ATP binding"/>
    <property type="evidence" value="ECO:0007669"/>
    <property type="project" value="UniProtKB-KW"/>
</dbReference>
<protein>
    <submittedName>
        <fullName evidence="5">ABC transporter-like protein</fullName>
    </submittedName>
</protein>
<proteinExistence type="predicted"/>
<keyword evidence="3" id="KW-0067">ATP-binding</keyword>
<dbReference type="RefSeq" id="WP_169172268.1">
    <property type="nucleotide sequence ID" value="NZ_JAAIII010000004.1"/>
</dbReference>
<dbReference type="GO" id="GO:0022857">
    <property type="term" value="F:transmembrane transporter activity"/>
    <property type="evidence" value="ECO:0007669"/>
    <property type="project" value="TreeGrafter"/>
</dbReference>
<gene>
    <name evidence="5" type="ORF">G1C95_1411</name>
</gene>
<sequence length="215" mass="23082">MPIELDNVTFRYGPQTPLVIDGMSFTVPHGQMLALMGPSGSGKSTLLQLIGGILRPTSGQINNSIPSHETTWVFQTPTLLNAQTVRHNIDIALYATGWSPKQQHARVETVIESVGLHGLGETGVSTLSGGQQQRVQIARALAAQPQLVLADEPTGQLDHTTTALVMDALIAARDAGTGIIIVTHDRYVAERCERIITLEDGHILSDEHRAEGSPT</sequence>
<evidence type="ECO:0000256" key="1">
    <source>
        <dbReference type="ARBA" id="ARBA00022448"/>
    </source>
</evidence>
<dbReference type="SUPFAM" id="SSF52540">
    <property type="entry name" value="P-loop containing nucleoside triphosphate hydrolases"/>
    <property type="match status" value="1"/>
</dbReference>
<dbReference type="Pfam" id="PF00005">
    <property type="entry name" value="ABC_tran"/>
    <property type="match status" value="1"/>
</dbReference>